<keyword evidence="3 5" id="KW-0808">Transferase</keyword>
<feature type="compositionally biased region" description="Pro residues" evidence="7">
    <location>
        <begin position="103"/>
        <end position="114"/>
    </location>
</feature>
<evidence type="ECO:0000256" key="6">
    <source>
        <dbReference type="PIRSR" id="PIRSR037350-1"/>
    </source>
</evidence>
<dbReference type="Proteomes" id="UP001176521">
    <property type="component" value="Unassembled WGS sequence"/>
</dbReference>
<sequence length="383" mass="41635">MHPRSPYASSPPDFAALAQAYPDFARHVHRKEDGSSTIDFHDADAVRALTETLLLVDFKLVAEQAEDRLCPMVPNRLNYILWLQDIVAETRDVLALAQTRPSTPQPRLDPSPPERPAKRARTVPAAPTKPMAKRPTRGLDVGTGASAIYPLLMCATDSSAQMVGTDIDAVSLAHARSILAHPGNAPHRLLDRVQLILRKPDEPFFSSLKTGWLGTTAGDVTAFHFTMCNPPFFASRLELEDGARNKEHAPSAVCTGTEGEMVYSAPCGASSPGGEVGFVGRMIEESVQLHKAGRDAAWWYTSMLGRLSSVGVLLHQLKTIEKADSSGKSHGPQQGADNEVSWAVHELVQGQTKRWVLAWSFLGVQLSEPEGTAAVLARHQMND</sequence>
<proteinExistence type="inferred from homology"/>
<organism evidence="8 9">
    <name type="scientific">Tilletia horrida</name>
    <dbReference type="NCBI Taxonomy" id="155126"/>
    <lineage>
        <taxon>Eukaryota</taxon>
        <taxon>Fungi</taxon>
        <taxon>Dikarya</taxon>
        <taxon>Basidiomycota</taxon>
        <taxon>Ustilaginomycotina</taxon>
        <taxon>Exobasidiomycetes</taxon>
        <taxon>Tilletiales</taxon>
        <taxon>Tilletiaceae</taxon>
        <taxon>Tilletia</taxon>
    </lineage>
</organism>
<evidence type="ECO:0000256" key="4">
    <source>
        <dbReference type="ARBA" id="ARBA00022691"/>
    </source>
</evidence>
<accession>A0AAN6GF01</accession>
<feature type="region of interest" description="Disordered" evidence="7">
    <location>
        <begin position="97"/>
        <end position="139"/>
    </location>
</feature>
<comment type="similarity">
    <text evidence="1 5">Belongs to the methyltransferase superfamily. METTL16/RlmF family.</text>
</comment>
<evidence type="ECO:0008006" key="10">
    <source>
        <dbReference type="Google" id="ProtNLM"/>
    </source>
</evidence>
<keyword evidence="4 6" id="KW-0949">S-adenosyl-L-methionine</keyword>
<comment type="caution">
    <text evidence="8">The sequence shown here is derived from an EMBL/GenBank/DDBJ whole genome shotgun (WGS) entry which is preliminary data.</text>
</comment>
<evidence type="ECO:0000256" key="7">
    <source>
        <dbReference type="SAM" id="MobiDB-lite"/>
    </source>
</evidence>
<dbReference type="InterPro" id="IPR029063">
    <property type="entry name" value="SAM-dependent_MTases_sf"/>
</dbReference>
<evidence type="ECO:0000256" key="3">
    <source>
        <dbReference type="ARBA" id="ARBA00022679"/>
    </source>
</evidence>
<evidence type="ECO:0000313" key="9">
    <source>
        <dbReference type="Proteomes" id="UP001176521"/>
    </source>
</evidence>
<evidence type="ECO:0000256" key="1">
    <source>
        <dbReference type="ARBA" id="ARBA00005878"/>
    </source>
</evidence>
<feature type="binding site" evidence="6">
    <location>
        <position position="76"/>
    </location>
    <ligand>
        <name>S-adenosyl-L-methionine</name>
        <dbReference type="ChEBI" id="CHEBI:59789"/>
    </ligand>
</feature>
<keyword evidence="2 5" id="KW-0489">Methyltransferase</keyword>
<dbReference type="PANTHER" id="PTHR13393:SF0">
    <property type="entry name" value="RNA N6-ADENOSINE-METHYLTRANSFERASE METTL16"/>
    <property type="match status" value="1"/>
</dbReference>
<gene>
    <name evidence="8" type="ORF">OC842_001733</name>
</gene>
<feature type="binding site" evidence="6">
    <location>
        <position position="166"/>
    </location>
    <ligand>
        <name>S-adenosyl-L-methionine</name>
        <dbReference type="ChEBI" id="CHEBI:59789"/>
    </ligand>
</feature>
<evidence type="ECO:0000256" key="2">
    <source>
        <dbReference type="ARBA" id="ARBA00022603"/>
    </source>
</evidence>
<dbReference type="InterPro" id="IPR017182">
    <property type="entry name" value="METTL16/PsiM"/>
</dbReference>
<dbReference type="SUPFAM" id="SSF53335">
    <property type="entry name" value="S-adenosyl-L-methionine-dependent methyltransferases"/>
    <property type="match status" value="1"/>
</dbReference>
<dbReference type="GO" id="GO:0005634">
    <property type="term" value="C:nucleus"/>
    <property type="evidence" value="ECO:0007669"/>
    <property type="project" value="TreeGrafter"/>
</dbReference>
<dbReference type="Gene3D" id="3.40.50.150">
    <property type="entry name" value="Vaccinia Virus protein VP39"/>
    <property type="match status" value="1"/>
</dbReference>
<protein>
    <recommendedName>
        <fullName evidence="10">U6 small nuclear RNA (adenine-(43)-N(6))-methyltransferase</fullName>
    </recommendedName>
</protein>
<feature type="binding site" evidence="6">
    <location>
        <position position="142"/>
    </location>
    <ligand>
        <name>S-adenosyl-L-methionine</name>
        <dbReference type="ChEBI" id="CHEBI:59789"/>
    </ligand>
</feature>
<dbReference type="PIRSF" id="PIRSF037350">
    <property type="entry name" value="Mtase_ZK1128_prd"/>
    <property type="match status" value="1"/>
</dbReference>
<dbReference type="EMBL" id="JAPDMQ010000065">
    <property type="protein sequence ID" value="KAK0537120.1"/>
    <property type="molecule type" value="Genomic_DNA"/>
</dbReference>
<name>A0AAN6GF01_9BASI</name>
<dbReference type="InterPro" id="IPR010286">
    <property type="entry name" value="METTL16/RlmF"/>
</dbReference>
<evidence type="ECO:0000256" key="5">
    <source>
        <dbReference type="PIRNR" id="PIRNR037350"/>
    </source>
</evidence>
<dbReference type="PANTHER" id="PTHR13393">
    <property type="entry name" value="SAM-DEPENDENT METHYLTRANSFERASE"/>
    <property type="match status" value="1"/>
</dbReference>
<dbReference type="GO" id="GO:0070475">
    <property type="term" value="P:rRNA base methylation"/>
    <property type="evidence" value="ECO:0007669"/>
    <property type="project" value="TreeGrafter"/>
</dbReference>
<keyword evidence="9" id="KW-1185">Reference proteome</keyword>
<feature type="binding site" evidence="6">
    <location>
        <position position="229"/>
    </location>
    <ligand>
        <name>S-adenosyl-L-methionine</name>
        <dbReference type="ChEBI" id="CHEBI:59789"/>
    </ligand>
</feature>
<evidence type="ECO:0000313" key="8">
    <source>
        <dbReference type="EMBL" id="KAK0537120.1"/>
    </source>
</evidence>
<dbReference type="GO" id="GO:0008168">
    <property type="term" value="F:methyltransferase activity"/>
    <property type="evidence" value="ECO:0007669"/>
    <property type="project" value="UniProtKB-KW"/>
</dbReference>
<reference evidence="8" key="1">
    <citation type="journal article" date="2023" name="PhytoFront">
        <title>Draft Genome Resources of Seven Strains of Tilletia horrida, Causal Agent of Kernel Smut of Rice.</title>
        <authorList>
            <person name="Khanal S."/>
            <person name="Antony Babu S."/>
            <person name="Zhou X.G."/>
        </authorList>
    </citation>
    <scope>NUCLEOTIDE SEQUENCE</scope>
    <source>
        <strain evidence="8">TX3</strain>
    </source>
</reference>
<dbReference type="CDD" id="cd02440">
    <property type="entry name" value="AdoMet_MTases"/>
    <property type="match status" value="1"/>
</dbReference>
<dbReference type="AlphaFoldDB" id="A0AAN6GF01"/>
<dbReference type="Pfam" id="PF05971">
    <property type="entry name" value="Methyltransf_10"/>
    <property type="match status" value="2"/>
</dbReference>